<comment type="caution">
    <text evidence="1">The sequence shown here is derived from an EMBL/GenBank/DDBJ whole genome shotgun (WGS) entry which is preliminary data.</text>
</comment>
<accession>A0AAN6VFM0</accession>
<reference evidence="1" key="1">
    <citation type="journal article" date="2023" name="Mol. Phylogenet. Evol.">
        <title>Genome-scale phylogeny and comparative genomics of the fungal order Sordariales.</title>
        <authorList>
            <person name="Hensen N."/>
            <person name="Bonometti L."/>
            <person name="Westerberg I."/>
            <person name="Brannstrom I.O."/>
            <person name="Guillou S."/>
            <person name="Cros-Aarteil S."/>
            <person name="Calhoun S."/>
            <person name="Haridas S."/>
            <person name="Kuo A."/>
            <person name="Mondo S."/>
            <person name="Pangilinan J."/>
            <person name="Riley R."/>
            <person name="LaButti K."/>
            <person name="Andreopoulos B."/>
            <person name="Lipzen A."/>
            <person name="Chen C."/>
            <person name="Yan M."/>
            <person name="Daum C."/>
            <person name="Ng V."/>
            <person name="Clum A."/>
            <person name="Steindorff A."/>
            <person name="Ohm R.A."/>
            <person name="Martin F."/>
            <person name="Silar P."/>
            <person name="Natvig D.O."/>
            <person name="Lalanne C."/>
            <person name="Gautier V."/>
            <person name="Ament-Velasquez S.L."/>
            <person name="Kruys A."/>
            <person name="Hutchinson M.I."/>
            <person name="Powell A.J."/>
            <person name="Barry K."/>
            <person name="Miller A.N."/>
            <person name="Grigoriev I.V."/>
            <person name="Debuchy R."/>
            <person name="Gladieux P."/>
            <person name="Hiltunen Thoren M."/>
            <person name="Johannesson H."/>
        </authorList>
    </citation>
    <scope>NUCLEOTIDE SEQUENCE</scope>
    <source>
        <strain evidence="1">CBS 538.74</strain>
    </source>
</reference>
<gene>
    <name evidence="1" type="ORF">C8A00DRAFT_18715</name>
</gene>
<sequence>MSTGILKKRAWDYPWYTLKCATLWEGEWMIVGVLPMGKTSSEYMVLLETMRNSRDGIPYQKYVRSCELNYGDIIEYLRVRGHKDLSVDTWSYEDHDDFVELLCVSDGWALSDDPRSRGLKDVPTMCTVKFKKKGVSILSALDFYKVLGEIEGRNQVRRFCQKMNILVPWDKIDKQTSILQRLLRKYKGD</sequence>
<evidence type="ECO:0000313" key="1">
    <source>
        <dbReference type="EMBL" id="KAK4149625.1"/>
    </source>
</evidence>
<organism evidence="1 2">
    <name type="scientific">Chaetomidium leptoderma</name>
    <dbReference type="NCBI Taxonomy" id="669021"/>
    <lineage>
        <taxon>Eukaryota</taxon>
        <taxon>Fungi</taxon>
        <taxon>Dikarya</taxon>
        <taxon>Ascomycota</taxon>
        <taxon>Pezizomycotina</taxon>
        <taxon>Sordariomycetes</taxon>
        <taxon>Sordariomycetidae</taxon>
        <taxon>Sordariales</taxon>
        <taxon>Chaetomiaceae</taxon>
        <taxon>Chaetomidium</taxon>
    </lineage>
</organism>
<evidence type="ECO:0000313" key="2">
    <source>
        <dbReference type="Proteomes" id="UP001302745"/>
    </source>
</evidence>
<dbReference type="Proteomes" id="UP001302745">
    <property type="component" value="Unassembled WGS sequence"/>
</dbReference>
<reference evidence="1" key="2">
    <citation type="submission" date="2023-05" db="EMBL/GenBank/DDBJ databases">
        <authorList>
            <consortium name="Lawrence Berkeley National Laboratory"/>
            <person name="Steindorff A."/>
            <person name="Hensen N."/>
            <person name="Bonometti L."/>
            <person name="Westerberg I."/>
            <person name="Brannstrom I.O."/>
            <person name="Guillou S."/>
            <person name="Cros-Aarteil S."/>
            <person name="Calhoun S."/>
            <person name="Haridas S."/>
            <person name="Kuo A."/>
            <person name="Mondo S."/>
            <person name="Pangilinan J."/>
            <person name="Riley R."/>
            <person name="Labutti K."/>
            <person name="Andreopoulos B."/>
            <person name="Lipzen A."/>
            <person name="Chen C."/>
            <person name="Yanf M."/>
            <person name="Daum C."/>
            <person name="Ng V."/>
            <person name="Clum A."/>
            <person name="Ohm R."/>
            <person name="Martin F."/>
            <person name="Silar P."/>
            <person name="Natvig D."/>
            <person name="Lalanne C."/>
            <person name="Gautier V."/>
            <person name="Ament-Velasquez S.L."/>
            <person name="Kruys A."/>
            <person name="Hutchinson M.I."/>
            <person name="Powell A.J."/>
            <person name="Barry K."/>
            <person name="Miller A.N."/>
            <person name="Grigoriev I.V."/>
            <person name="Debuchy R."/>
            <person name="Gladieux P."/>
            <person name="Thoren M.H."/>
            <person name="Johannesson H."/>
        </authorList>
    </citation>
    <scope>NUCLEOTIDE SEQUENCE</scope>
    <source>
        <strain evidence="1">CBS 538.74</strain>
    </source>
</reference>
<dbReference type="AlphaFoldDB" id="A0AAN6VFM0"/>
<proteinExistence type="predicted"/>
<protein>
    <submittedName>
        <fullName evidence="1">Uncharacterized protein</fullName>
    </submittedName>
</protein>
<keyword evidence="2" id="KW-1185">Reference proteome</keyword>
<name>A0AAN6VFM0_9PEZI</name>
<dbReference type="EMBL" id="MU857140">
    <property type="protein sequence ID" value="KAK4149625.1"/>
    <property type="molecule type" value="Genomic_DNA"/>
</dbReference>